<keyword evidence="3" id="KW-1185">Reference proteome</keyword>
<gene>
    <name evidence="2" type="ORF">B9Z19DRAFT_1089752</name>
</gene>
<protein>
    <submittedName>
        <fullName evidence="2">Uncharacterized protein</fullName>
    </submittedName>
</protein>
<accession>A0A2T6ZJP5</accession>
<name>A0A2T6ZJP5_TUBBO</name>
<dbReference type="AlphaFoldDB" id="A0A2T6ZJP5"/>
<evidence type="ECO:0000256" key="1">
    <source>
        <dbReference type="SAM" id="Phobius"/>
    </source>
</evidence>
<feature type="transmembrane region" description="Helical" evidence="1">
    <location>
        <begin position="20"/>
        <end position="41"/>
    </location>
</feature>
<feature type="transmembrane region" description="Helical" evidence="1">
    <location>
        <begin position="100"/>
        <end position="118"/>
    </location>
</feature>
<reference evidence="2 3" key="1">
    <citation type="submission" date="2017-04" db="EMBL/GenBank/DDBJ databases">
        <title>Draft genome sequence of Tuber borchii Vittad., a whitish edible truffle.</title>
        <authorList>
            <consortium name="DOE Joint Genome Institute"/>
            <person name="Murat C."/>
            <person name="Kuo A."/>
            <person name="Barry K.W."/>
            <person name="Clum A."/>
            <person name="Dockter R.B."/>
            <person name="Fauchery L."/>
            <person name="Iotti M."/>
            <person name="Kohler A."/>
            <person name="Labutti K."/>
            <person name="Lindquist E.A."/>
            <person name="Lipzen A."/>
            <person name="Ohm R.A."/>
            <person name="Wang M."/>
            <person name="Grigoriev I.V."/>
            <person name="Zambonelli A."/>
            <person name="Martin F.M."/>
        </authorList>
    </citation>
    <scope>NUCLEOTIDE SEQUENCE [LARGE SCALE GENOMIC DNA]</scope>
    <source>
        <strain evidence="2 3">Tbo3840</strain>
    </source>
</reference>
<keyword evidence="1" id="KW-0472">Membrane</keyword>
<organism evidence="2 3">
    <name type="scientific">Tuber borchii</name>
    <name type="common">White truffle</name>
    <dbReference type="NCBI Taxonomy" id="42251"/>
    <lineage>
        <taxon>Eukaryota</taxon>
        <taxon>Fungi</taxon>
        <taxon>Dikarya</taxon>
        <taxon>Ascomycota</taxon>
        <taxon>Pezizomycotina</taxon>
        <taxon>Pezizomycetes</taxon>
        <taxon>Pezizales</taxon>
        <taxon>Tuberaceae</taxon>
        <taxon>Tuber</taxon>
    </lineage>
</organism>
<keyword evidence="1" id="KW-0812">Transmembrane</keyword>
<dbReference type="EMBL" id="NESQ01000217">
    <property type="protein sequence ID" value="PUU75719.1"/>
    <property type="molecule type" value="Genomic_DNA"/>
</dbReference>
<evidence type="ECO:0000313" key="3">
    <source>
        <dbReference type="Proteomes" id="UP000244722"/>
    </source>
</evidence>
<keyword evidence="1" id="KW-1133">Transmembrane helix</keyword>
<sequence>MFTSASASSNLGGLIPHITIIINPLLSYCTASFIPPLFLLFSVRCSASSASLSLLQTRGHFISAEPDGLYSTCTRVLVLVLTSRLCHHHHHLSFPRSTDLVFLFLFFLLIFFWVWLFVVSGPAQRGLQSNALVPVRYRYNRILGHRTVSYEDSFGAKIRTDFLP</sequence>
<comment type="caution">
    <text evidence="2">The sequence shown here is derived from an EMBL/GenBank/DDBJ whole genome shotgun (WGS) entry which is preliminary data.</text>
</comment>
<dbReference type="Proteomes" id="UP000244722">
    <property type="component" value="Unassembled WGS sequence"/>
</dbReference>
<evidence type="ECO:0000313" key="2">
    <source>
        <dbReference type="EMBL" id="PUU75719.1"/>
    </source>
</evidence>
<proteinExistence type="predicted"/>